<comment type="catalytic activity">
    <reaction evidence="1">
        <text>ATP + protein L-histidine = ADP + protein N-phospho-L-histidine.</text>
        <dbReference type="EC" id="2.7.13.3"/>
    </reaction>
</comment>
<feature type="transmembrane region" description="Helical" evidence="9">
    <location>
        <begin position="313"/>
        <end position="332"/>
    </location>
</feature>
<evidence type="ECO:0000256" key="1">
    <source>
        <dbReference type="ARBA" id="ARBA00000085"/>
    </source>
</evidence>
<feature type="transmembrane region" description="Helical" evidence="9">
    <location>
        <begin position="203"/>
        <end position="221"/>
    </location>
</feature>
<gene>
    <name evidence="14" type="ORF">F0145_05890</name>
</gene>
<dbReference type="PANTHER" id="PTHR24421:SF10">
    <property type="entry name" value="NITRATE_NITRITE SENSOR PROTEIN NARQ"/>
    <property type="match status" value="1"/>
</dbReference>
<sequence length="634" mass="72672">MRYLFFVVLWCVWLPALSEPVLTITDTREPIRIAPYSYVLEDFGGKLTYAQVLQMPRSSFGLLLKEGVKGLLNPPKTIWLRLELKNKTSSELFLLSKQRSYQRLDVYVLDETGKLTIQQVGNAHPMRNRLAPLANPFISLGHHPKKIHVAMYPNDVYRDYMEIADLGKSIQHQKHLGFWQGIVLGIYLLLLVYAIIFGIRLRLPILGWYALFLFTNTHWFLHRSGYFDEFWGNSSLYTQFIKYYPLRFMVVSCWAIFHIKFLHLKQYSKFLYYLLVGWLGLELINHLCLVISQYFGAAFAPLDMPLSWLGLDWAAKIIIALLFMLISVIYVWRKNFQEVRLYALGLGIGITAMLLSIVTLYHISWLPFYPYNYTFVFGSVAEIIIFAYAVAEQHWRRQTQTQRELIAQLRENVHQRDKLLRIRDEIARDLHDEVGATLTSISISTKLVQKKVGLQQTDIEPILAQINADSEDTIHSIRDTIWALNSDNDAPAKFQERLRTVALQMLANQNITLTFDSDVALETLPPFSMELRRNIYLVYKEALHNIVKHAQANKVSIQIRQAAGHLQINISDNGSGFDTASPTEGNGLLNFKKRAQEGGFKVGVQSKAGTGTTISLQVSIQEAAAITINQPINL</sequence>
<dbReference type="EMBL" id="VWSF01000003">
    <property type="protein sequence ID" value="KAA5548256.1"/>
    <property type="molecule type" value="Genomic_DNA"/>
</dbReference>
<evidence type="ECO:0000259" key="10">
    <source>
        <dbReference type="Pfam" id="PF02518"/>
    </source>
</evidence>
<keyword evidence="9" id="KW-0472">Membrane</keyword>
<feature type="domain" description="Signal transduction histidine kinase subgroup 3 dimerisation and phosphoacceptor" evidence="13">
    <location>
        <begin position="423"/>
        <end position="486"/>
    </location>
</feature>
<dbReference type="Gene3D" id="3.30.565.10">
    <property type="entry name" value="Histidine kinase-like ATPase, C-terminal domain"/>
    <property type="match status" value="1"/>
</dbReference>
<feature type="transmembrane region" description="Helical" evidence="9">
    <location>
        <begin position="371"/>
        <end position="391"/>
    </location>
</feature>
<evidence type="ECO:0000256" key="5">
    <source>
        <dbReference type="ARBA" id="ARBA00022741"/>
    </source>
</evidence>
<keyword evidence="15" id="KW-1185">Reference proteome</keyword>
<dbReference type="AlphaFoldDB" id="A0A5M6DP84"/>
<keyword evidence="7" id="KW-0067">ATP-binding</keyword>
<dbReference type="SUPFAM" id="SSF55874">
    <property type="entry name" value="ATPase domain of HSP90 chaperone/DNA topoisomerase II/histidine kinase"/>
    <property type="match status" value="1"/>
</dbReference>
<dbReference type="InterPro" id="IPR003594">
    <property type="entry name" value="HATPase_dom"/>
</dbReference>
<dbReference type="InterPro" id="IPR011623">
    <property type="entry name" value="7TMR_DISM_rcpt_extracell_dom1"/>
</dbReference>
<keyword evidence="5" id="KW-0547">Nucleotide-binding</keyword>
<comment type="caution">
    <text evidence="14">The sequence shown here is derived from an EMBL/GenBank/DDBJ whole genome shotgun (WGS) entry which is preliminary data.</text>
</comment>
<feature type="transmembrane region" description="Helical" evidence="9">
    <location>
        <begin position="176"/>
        <end position="196"/>
    </location>
</feature>
<dbReference type="Proteomes" id="UP000323426">
    <property type="component" value="Unassembled WGS sequence"/>
</dbReference>
<evidence type="ECO:0000256" key="9">
    <source>
        <dbReference type="SAM" id="Phobius"/>
    </source>
</evidence>
<name>A0A5M6DP84_9BACT</name>
<evidence type="ECO:0000256" key="7">
    <source>
        <dbReference type="ARBA" id="ARBA00022840"/>
    </source>
</evidence>
<keyword evidence="4" id="KW-0808">Transferase</keyword>
<dbReference type="GO" id="GO:0046983">
    <property type="term" value="F:protein dimerization activity"/>
    <property type="evidence" value="ECO:0007669"/>
    <property type="project" value="InterPro"/>
</dbReference>
<dbReference type="InterPro" id="IPR011712">
    <property type="entry name" value="Sig_transdc_His_kin_sub3_dim/P"/>
</dbReference>
<evidence type="ECO:0000256" key="2">
    <source>
        <dbReference type="ARBA" id="ARBA00012438"/>
    </source>
</evidence>
<dbReference type="Gene3D" id="1.20.5.1930">
    <property type="match status" value="1"/>
</dbReference>
<keyword evidence="9" id="KW-1133">Transmembrane helix</keyword>
<organism evidence="14 15">
    <name type="scientific">Adhaeribacter rhizoryzae</name>
    <dbReference type="NCBI Taxonomy" id="2607907"/>
    <lineage>
        <taxon>Bacteria</taxon>
        <taxon>Pseudomonadati</taxon>
        <taxon>Bacteroidota</taxon>
        <taxon>Cytophagia</taxon>
        <taxon>Cytophagales</taxon>
        <taxon>Hymenobacteraceae</taxon>
        <taxon>Adhaeribacter</taxon>
    </lineage>
</organism>
<evidence type="ECO:0000313" key="14">
    <source>
        <dbReference type="EMBL" id="KAA5548256.1"/>
    </source>
</evidence>
<reference evidence="14 15" key="1">
    <citation type="submission" date="2019-09" db="EMBL/GenBank/DDBJ databases">
        <title>Genome sequence and assembly of Adhaeribacter sp.</title>
        <authorList>
            <person name="Chhetri G."/>
        </authorList>
    </citation>
    <scope>NUCLEOTIDE SEQUENCE [LARGE SCALE GENOMIC DNA]</scope>
    <source>
        <strain evidence="14 15">DK36</strain>
    </source>
</reference>
<feature type="domain" description="7TM-DISM receptor extracellular" evidence="12">
    <location>
        <begin position="35"/>
        <end position="138"/>
    </location>
</feature>
<dbReference type="InterPro" id="IPR050482">
    <property type="entry name" value="Sensor_HK_TwoCompSys"/>
</dbReference>
<feature type="transmembrane region" description="Helical" evidence="9">
    <location>
        <begin position="341"/>
        <end position="365"/>
    </location>
</feature>
<protein>
    <recommendedName>
        <fullName evidence="2">histidine kinase</fullName>
        <ecNumber evidence="2">2.7.13.3</ecNumber>
    </recommendedName>
</protein>
<evidence type="ECO:0000256" key="8">
    <source>
        <dbReference type="ARBA" id="ARBA00023012"/>
    </source>
</evidence>
<dbReference type="Pfam" id="PF02518">
    <property type="entry name" value="HATPase_c"/>
    <property type="match status" value="1"/>
</dbReference>
<feature type="domain" description="Histidine kinase/HSP90-like ATPase" evidence="10">
    <location>
        <begin position="533"/>
        <end position="619"/>
    </location>
</feature>
<dbReference type="GO" id="GO:0000155">
    <property type="term" value="F:phosphorelay sensor kinase activity"/>
    <property type="evidence" value="ECO:0007669"/>
    <property type="project" value="InterPro"/>
</dbReference>
<keyword evidence="8" id="KW-0902">Two-component regulatory system</keyword>
<keyword evidence="9" id="KW-0812">Transmembrane</keyword>
<evidence type="ECO:0000259" key="11">
    <source>
        <dbReference type="Pfam" id="PF07695"/>
    </source>
</evidence>
<feature type="transmembrane region" description="Helical" evidence="9">
    <location>
        <begin position="271"/>
        <end position="293"/>
    </location>
</feature>
<dbReference type="CDD" id="cd16917">
    <property type="entry name" value="HATPase_UhpB-NarQ-NarX-like"/>
    <property type="match status" value="1"/>
</dbReference>
<evidence type="ECO:0000256" key="6">
    <source>
        <dbReference type="ARBA" id="ARBA00022777"/>
    </source>
</evidence>
<evidence type="ECO:0000256" key="3">
    <source>
        <dbReference type="ARBA" id="ARBA00022553"/>
    </source>
</evidence>
<keyword evidence="3" id="KW-0597">Phosphoprotein</keyword>
<dbReference type="Pfam" id="PF07695">
    <property type="entry name" value="7TMR-DISM_7TM"/>
    <property type="match status" value="1"/>
</dbReference>
<dbReference type="EC" id="2.7.13.3" evidence="2"/>
<dbReference type="GO" id="GO:0016020">
    <property type="term" value="C:membrane"/>
    <property type="evidence" value="ECO:0007669"/>
    <property type="project" value="InterPro"/>
</dbReference>
<dbReference type="Pfam" id="PF07730">
    <property type="entry name" value="HisKA_3"/>
    <property type="match status" value="1"/>
</dbReference>
<feature type="transmembrane region" description="Helical" evidence="9">
    <location>
        <begin position="241"/>
        <end position="259"/>
    </location>
</feature>
<keyword evidence="6" id="KW-0418">Kinase</keyword>
<dbReference type="RefSeq" id="WP_150087388.1">
    <property type="nucleotide sequence ID" value="NZ_VWSF01000003.1"/>
</dbReference>
<dbReference type="Gene3D" id="2.60.40.2380">
    <property type="match status" value="1"/>
</dbReference>
<dbReference type="PANTHER" id="PTHR24421">
    <property type="entry name" value="NITRATE/NITRITE SENSOR PROTEIN NARX-RELATED"/>
    <property type="match status" value="1"/>
</dbReference>
<dbReference type="InterPro" id="IPR011622">
    <property type="entry name" value="7TMR_DISM_rcpt_extracell_dom2"/>
</dbReference>
<evidence type="ECO:0000259" key="12">
    <source>
        <dbReference type="Pfam" id="PF07696"/>
    </source>
</evidence>
<evidence type="ECO:0000256" key="4">
    <source>
        <dbReference type="ARBA" id="ARBA00022679"/>
    </source>
</evidence>
<dbReference type="InterPro" id="IPR036890">
    <property type="entry name" value="HATPase_C_sf"/>
</dbReference>
<evidence type="ECO:0000259" key="13">
    <source>
        <dbReference type="Pfam" id="PF07730"/>
    </source>
</evidence>
<accession>A0A5M6DP84</accession>
<proteinExistence type="predicted"/>
<evidence type="ECO:0000313" key="15">
    <source>
        <dbReference type="Proteomes" id="UP000323426"/>
    </source>
</evidence>
<feature type="domain" description="7TM-DISM receptor extracellular" evidence="11">
    <location>
        <begin position="178"/>
        <end position="392"/>
    </location>
</feature>
<dbReference type="Pfam" id="PF07696">
    <property type="entry name" value="7TMR-DISMED2"/>
    <property type="match status" value="1"/>
</dbReference>
<dbReference type="GO" id="GO:0005524">
    <property type="term" value="F:ATP binding"/>
    <property type="evidence" value="ECO:0007669"/>
    <property type="project" value="UniProtKB-KW"/>
</dbReference>